<reference evidence="1" key="1">
    <citation type="journal article" date="2021" name="Proc. Natl. Acad. Sci. U.S.A.">
        <title>Three genomes in the algal genus Volvox reveal the fate of a haploid sex-determining region after a transition to homothallism.</title>
        <authorList>
            <person name="Yamamoto K."/>
            <person name="Hamaji T."/>
            <person name="Kawai-Toyooka H."/>
            <person name="Matsuzaki R."/>
            <person name="Takahashi F."/>
            <person name="Nishimura Y."/>
            <person name="Kawachi M."/>
            <person name="Noguchi H."/>
            <person name="Minakuchi Y."/>
            <person name="Umen J.G."/>
            <person name="Toyoda A."/>
            <person name="Nozaki H."/>
        </authorList>
    </citation>
    <scope>NUCLEOTIDE SEQUENCE</scope>
    <source>
        <strain evidence="1">NIES-3785</strain>
    </source>
</reference>
<dbReference type="EMBL" id="BNCQ01000021">
    <property type="protein sequence ID" value="GIM06271.1"/>
    <property type="molecule type" value="Genomic_DNA"/>
</dbReference>
<evidence type="ECO:0000313" key="2">
    <source>
        <dbReference type="Proteomes" id="UP000722791"/>
    </source>
</evidence>
<gene>
    <name evidence="1" type="ORF">Vretimale_10623</name>
</gene>
<evidence type="ECO:0000313" key="1">
    <source>
        <dbReference type="EMBL" id="GIM06271.1"/>
    </source>
</evidence>
<protein>
    <submittedName>
        <fullName evidence="1">Uncharacterized protein</fullName>
    </submittedName>
</protein>
<proteinExistence type="predicted"/>
<dbReference type="AlphaFoldDB" id="A0A8J4LQW7"/>
<sequence>MKRISPTYEYMRCKALSSEQNLSQEPLKPLELLRKTKISMLMKDIGEHLNDNTRSVGPAEQPALTVHSQQITSNLAPGSLFPRRLQITFSTPVQSQAAGGRQLRTGERGAALTGRHWLLGTRAQHLSLCHAEAMLSTLVLPNVRRITSLIERLHATASAATSRARVRVDAEEDDGCRVCSLEASAALTRG</sequence>
<organism evidence="1 2">
    <name type="scientific">Volvox reticuliferus</name>
    <dbReference type="NCBI Taxonomy" id="1737510"/>
    <lineage>
        <taxon>Eukaryota</taxon>
        <taxon>Viridiplantae</taxon>
        <taxon>Chlorophyta</taxon>
        <taxon>core chlorophytes</taxon>
        <taxon>Chlorophyceae</taxon>
        <taxon>CS clade</taxon>
        <taxon>Chlamydomonadales</taxon>
        <taxon>Volvocaceae</taxon>
        <taxon>Volvox</taxon>
    </lineage>
</organism>
<name>A0A8J4LQW7_9CHLO</name>
<accession>A0A8J4LQW7</accession>
<dbReference type="Proteomes" id="UP000722791">
    <property type="component" value="Unassembled WGS sequence"/>
</dbReference>
<comment type="caution">
    <text evidence="1">The sequence shown here is derived from an EMBL/GenBank/DDBJ whole genome shotgun (WGS) entry which is preliminary data.</text>
</comment>